<evidence type="ECO:0000256" key="1">
    <source>
        <dbReference type="ARBA" id="ARBA00023239"/>
    </source>
</evidence>
<dbReference type="GO" id="GO:0019748">
    <property type="term" value="P:secondary metabolic process"/>
    <property type="evidence" value="ECO:0007669"/>
    <property type="project" value="TreeGrafter"/>
</dbReference>
<reference evidence="4" key="1">
    <citation type="submission" date="2016-10" db="EMBL/GenBank/DDBJ databases">
        <authorList>
            <person name="Varghese N."/>
            <person name="Submissions S."/>
        </authorList>
    </citation>
    <scope>NUCLEOTIDE SEQUENCE [LARGE SCALE GENOMIC DNA]</scope>
    <source>
        <strain evidence="4">UNC267MFSha1.1M11</strain>
    </source>
</reference>
<dbReference type="EMBL" id="FMUB01000004">
    <property type="protein sequence ID" value="SCX17651.1"/>
    <property type="molecule type" value="Genomic_DNA"/>
</dbReference>
<organism evidence="3 4">
    <name type="scientific">Mycolicibacterium fluoranthenivorans</name>
    <dbReference type="NCBI Taxonomy" id="258505"/>
    <lineage>
        <taxon>Bacteria</taxon>
        <taxon>Bacillati</taxon>
        <taxon>Actinomycetota</taxon>
        <taxon>Actinomycetes</taxon>
        <taxon>Mycobacteriales</taxon>
        <taxon>Mycobacteriaceae</taxon>
        <taxon>Mycolicibacterium</taxon>
    </lineage>
</organism>
<evidence type="ECO:0000259" key="2">
    <source>
        <dbReference type="Pfam" id="PF04909"/>
    </source>
</evidence>
<dbReference type="GO" id="GO:0016831">
    <property type="term" value="F:carboxy-lyase activity"/>
    <property type="evidence" value="ECO:0007669"/>
    <property type="project" value="InterPro"/>
</dbReference>
<dbReference type="InterPro" id="IPR032465">
    <property type="entry name" value="ACMSD"/>
</dbReference>
<dbReference type="AlphaFoldDB" id="A0A1G4W8B1"/>
<dbReference type="STRING" id="1502745.SAMN02799620_02525"/>
<feature type="domain" description="Amidohydrolase-related" evidence="2">
    <location>
        <begin position="103"/>
        <end position="391"/>
    </location>
</feature>
<name>A0A1G4W8B1_9MYCO</name>
<dbReference type="PANTHER" id="PTHR21240:SF28">
    <property type="entry name" value="ISO-OROTATE DECARBOXYLASE (EUROFUNG)"/>
    <property type="match status" value="1"/>
</dbReference>
<keyword evidence="1" id="KW-0456">Lyase</keyword>
<sequence>MTQQFRDAPIFDADQHMYETGDALTKFLPEKYSRAVQYGQFGKQTRIVINNRVTDFIPNPTFERVAAPGAHEKFFAGENTEGQTLREMQGQAVEAPEATRNPVARLKELDRQGVTEALNYPTLGSLVEHSSADDPALTLAIIHALNEWIHEHWGFNYENRVFTTPIINLSEVDAAQRELAWLLERGAKVALIKPGPVNGLHGWRSPALPEFDPFWRDVEAAGLPIVLHASYPPLDDYVGKWEPPYTQNFMTQSAFRWMVLGHREIADMITALICHGTLTRFPKLRVASVENGSGWIFPLFNDFEDLQKKMPQNFPEHPHDVFRRNIWVSPFWEGCVSDVVNTVGWDKVMFGSDYPHPEGLAEPKGFWKYAEGMDVRRTYDFMGDNARRFMGLPLANPDPAAAQPPALAEI</sequence>
<dbReference type="GO" id="GO:0016787">
    <property type="term" value="F:hydrolase activity"/>
    <property type="evidence" value="ECO:0007669"/>
    <property type="project" value="UniProtKB-KW"/>
</dbReference>
<dbReference type="Pfam" id="PF04909">
    <property type="entry name" value="Amidohydro_2"/>
    <property type="match status" value="1"/>
</dbReference>
<gene>
    <name evidence="3" type="ORF">SAMN02799620_02525</name>
</gene>
<dbReference type="GO" id="GO:0005737">
    <property type="term" value="C:cytoplasm"/>
    <property type="evidence" value="ECO:0007669"/>
    <property type="project" value="TreeGrafter"/>
</dbReference>
<dbReference type="InterPro" id="IPR006680">
    <property type="entry name" value="Amidohydro-rel"/>
</dbReference>
<protein>
    <submittedName>
        <fullName evidence="3">Amidohydrolase</fullName>
    </submittedName>
</protein>
<evidence type="ECO:0000313" key="4">
    <source>
        <dbReference type="Proteomes" id="UP000199707"/>
    </source>
</evidence>
<dbReference type="SUPFAM" id="SSF51556">
    <property type="entry name" value="Metallo-dependent hydrolases"/>
    <property type="match status" value="1"/>
</dbReference>
<dbReference type="PANTHER" id="PTHR21240">
    <property type="entry name" value="2-AMINO-3-CARBOXYLMUCONATE-6-SEMIALDEHYDE DECARBOXYLASE"/>
    <property type="match status" value="1"/>
</dbReference>
<accession>A0A1G4W8B1</accession>
<dbReference type="RefSeq" id="WP_090357193.1">
    <property type="nucleotide sequence ID" value="NZ_FMUB01000004.1"/>
</dbReference>
<dbReference type="Gene3D" id="3.20.20.140">
    <property type="entry name" value="Metal-dependent hydrolases"/>
    <property type="match status" value="1"/>
</dbReference>
<evidence type="ECO:0000313" key="3">
    <source>
        <dbReference type="EMBL" id="SCX17651.1"/>
    </source>
</evidence>
<dbReference type="InterPro" id="IPR032466">
    <property type="entry name" value="Metal_Hydrolase"/>
</dbReference>
<proteinExistence type="predicted"/>
<dbReference type="Proteomes" id="UP000199707">
    <property type="component" value="Unassembled WGS sequence"/>
</dbReference>
<keyword evidence="3" id="KW-0378">Hydrolase</keyword>